<dbReference type="OrthoDB" id="7055148at2"/>
<dbReference type="eggNOG" id="COG0318">
    <property type="taxonomic scope" value="Bacteria"/>
</dbReference>
<dbReference type="Pfam" id="PF00501">
    <property type="entry name" value="AMP-binding"/>
    <property type="match status" value="1"/>
</dbReference>
<proteinExistence type="predicted"/>
<keyword evidence="2" id="KW-0436">Ligase</keyword>
<evidence type="ECO:0000313" key="3">
    <source>
        <dbReference type="Proteomes" id="UP000001982"/>
    </source>
</evidence>
<reference evidence="2 3" key="1">
    <citation type="submission" date="2006-03" db="EMBL/GenBank/DDBJ databases">
        <title>Complete sequence of Shewanella denitrificans OS217.</title>
        <authorList>
            <consortium name="US DOE Joint Genome Institute"/>
            <person name="Copeland A."/>
            <person name="Lucas S."/>
            <person name="Lapidus A."/>
            <person name="Barry K."/>
            <person name="Detter J.C."/>
            <person name="Glavina del Rio T."/>
            <person name="Hammon N."/>
            <person name="Israni S."/>
            <person name="Dalin E."/>
            <person name="Tice H."/>
            <person name="Pitluck S."/>
            <person name="Brettin T."/>
            <person name="Bruce D."/>
            <person name="Han C."/>
            <person name="Tapia R."/>
            <person name="Gilna P."/>
            <person name="Kiss H."/>
            <person name="Schmutz J."/>
            <person name="Larimer F."/>
            <person name="Land M."/>
            <person name="Hauser L."/>
            <person name="Kyrpides N."/>
            <person name="Lykidis A."/>
            <person name="Richardson P."/>
        </authorList>
    </citation>
    <scope>NUCLEOTIDE SEQUENCE [LARGE SCALE GENOMIC DNA]</scope>
    <source>
        <strain evidence="3">OS217 / ATCC BAA-1090 / DSM 15013</strain>
    </source>
</reference>
<dbReference type="Proteomes" id="UP000001982">
    <property type="component" value="Chromosome"/>
</dbReference>
<dbReference type="STRING" id="318161.Sden_3107"/>
<dbReference type="Gene3D" id="3.30.300.30">
    <property type="match status" value="1"/>
</dbReference>
<dbReference type="HOGENOM" id="CLU_000022_59_13_6"/>
<accession>Q12JJ2</accession>
<dbReference type="KEGG" id="sdn:Sden_3107"/>
<dbReference type="SUPFAM" id="SSF56801">
    <property type="entry name" value="Acetyl-CoA synthetase-like"/>
    <property type="match status" value="1"/>
</dbReference>
<dbReference type="InterPro" id="IPR050237">
    <property type="entry name" value="ATP-dep_AMP-bd_enzyme"/>
</dbReference>
<dbReference type="PANTHER" id="PTHR43767">
    <property type="entry name" value="LONG-CHAIN-FATTY-ACID--COA LIGASE"/>
    <property type="match status" value="1"/>
</dbReference>
<organism evidence="2 3">
    <name type="scientific">Shewanella denitrificans (strain OS217 / ATCC BAA-1090 / DSM 15013)</name>
    <dbReference type="NCBI Taxonomy" id="318161"/>
    <lineage>
        <taxon>Bacteria</taxon>
        <taxon>Pseudomonadati</taxon>
        <taxon>Pseudomonadota</taxon>
        <taxon>Gammaproteobacteria</taxon>
        <taxon>Alteromonadales</taxon>
        <taxon>Shewanellaceae</taxon>
        <taxon>Shewanella</taxon>
    </lineage>
</organism>
<evidence type="ECO:0000313" key="2">
    <source>
        <dbReference type="EMBL" id="ABE56384.1"/>
    </source>
</evidence>
<dbReference type="Gene3D" id="3.40.50.12780">
    <property type="entry name" value="N-terminal domain of ligase-like"/>
    <property type="match status" value="1"/>
</dbReference>
<dbReference type="InterPro" id="IPR042099">
    <property type="entry name" value="ANL_N_sf"/>
</dbReference>
<protein>
    <submittedName>
        <fullName evidence="2">Acyl-CoA synthetases (AMP-forming)/AMP-acid ligases II-like protein</fullName>
    </submittedName>
</protein>
<dbReference type="RefSeq" id="WP_011497530.1">
    <property type="nucleotide sequence ID" value="NC_007954.1"/>
</dbReference>
<dbReference type="InterPro" id="IPR000873">
    <property type="entry name" value="AMP-dep_synth/lig_dom"/>
</dbReference>
<evidence type="ECO:0000259" key="1">
    <source>
        <dbReference type="Pfam" id="PF00501"/>
    </source>
</evidence>
<keyword evidence="3" id="KW-1185">Reference proteome</keyword>
<dbReference type="GO" id="GO:0016878">
    <property type="term" value="F:acid-thiol ligase activity"/>
    <property type="evidence" value="ECO:0007669"/>
    <property type="project" value="UniProtKB-ARBA"/>
</dbReference>
<dbReference type="PANTHER" id="PTHR43767:SF1">
    <property type="entry name" value="NONRIBOSOMAL PEPTIDE SYNTHASE PES1 (EUROFUNG)-RELATED"/>
    <property type="match status" value="1"/>
</dbReference>
<dbReference type="InterPro" id="IPR045851">
    <property type="entry name" value="AMP-bd_C_sf"/>
</dbReference>
<name>Q12JJ2_SHEDO</name>
<sequence>MLFSAGEFTLIENERCFTSADFIPQQRSSASAYIEVKYQPTSTNSLIVSAMLQALVNAQAYGIPVIFNRTSQDIELSELPEGCAVGILTSGTTGAPKLVYHQLEALLPKNTKVSDAKTCWLLCYHPMSYAGLQVILQAIVANDTLVVDVDASLQKKSQLAIELNVTAISATPSFMRTLLMAWHQRQPELRLISLGGEIAEQSTLDTLKRQFPRASIRHIYATTETGVIFSVKDGLAGFPFEWCNTVVNGWLLKIDDTLKLIKGNVEIDTGDCIQSTSSRVIFSGRADNVVNIGGVKVNLELLEQQIIAFDIILDARVYVKANPITGFLTCVEICTEDEEKARRVLRAFFSGLAPASRPRVITFSKQIALNLSGKKQRIV</sequence>
<gene>
    <name evidence="2" type="ordered locus">Sden_3107</name>
</gene>
<feature type="domain" description="AMP-dependent synthetase/ligase" evidence="1">
    <location>
        <begin position="78"/>
        <end position="231"/>
    </location>
</feature>
<dbReference type="AlphaFoldDB" id="Q12JJ2"/>
<dbReference type="EMBL" id="CP000302">
    <property type="protein sequence ID" value="ABE56384.1"/>
    <property type="molecule type" value="Genomic_DNA"/>
</dbReference>